<evidence type="ECO:0000313" key="3">
    <source>
        <dbReference type="EMBL" id="KIM36305.1"/>
    </source>
</evidence>
<reference evidence="4" key="2">
    <citation type="submission" date="2015-01" db="EMBL/GenBank/DDBJ databases">
        <title>Evolutionary Origins and Diversification of the Mycorrhizal Mutualists.</title>
        <authorList>
            <consortium name="DOE Joint Genome Institute"/>
            <consortium name="Mycorrhizal Genomics Consortium"/>
            <person name="Kohler A."/>
            <person name="Kuo A."/>
            <person name="Nagy L.G."/>
            <person name="Floudas D."/>
            <person name="Copeland A."/>
            <person name="Barry K.W."/>
            <person name="Cichocki N."/>
            <person name="Veneault-Fourrey C."/>
            <person name="LaButti K."/>
            <person name="Lindquist E.A."/>
            <person name="Lipzen A."/>
            <person name="Lundell T."/>
            <person name="Morin E."/>
            <person name="Murat C."/>
            <person name="Riley R."/>
            <person name="Ohm R."/>
            <person name="Sun H."/>
            <person name="Tunlid A."/>
            <person name="Henrissat B."/>
            <person name="Grigoriev I.V."/>
            <person name="Hibbett D.S."/>
            <person name="Martin F."/>
        </authorList>
    </citation>
    <scope>NUCLEOTIDE SEQUENCE [LARGE SCALE GENOMIC DNA]</scope>
    <source>
        <strain evidence="4">h7</strain>
    </source>
</reference>
<dbReference type="AlphaFoldDB" id="A0A0C3BHV6"/>
<reference evidence="3 4" key="1">
    <citation type="submission" date="2014-04" db="EMBL/GenBank/DDBJ databases">
        <authorList>
            <consortium name="DOE Joint Genome Institute"/>
            <person name="Kuo A."/>
            <person name="Gay G."/>
            <person name="Dore J."/>
            <person name="Kohler A."/>
            <person name="Nagy L.G."/>
            <person name="Floudas D."/>
            <person name="Copeland A."/>
            <person name="Barry K.W."/>
            <person name="Cichocki N."/>
            <person name="Veneault-Fourrey C."/>
            <person name="LaButti K."/>
            <person name="Lindquist E.A."/>
            <person name="Lipzen A."/>
            <person name="Lundell T."/>
            <person name="Morin E."/>
            <person name="Murat C."/>
            <person name="Sun H."/>
            <person name="Tunlid A."/>
            <person name="Henrissat B."/>
            <person name="Grigoriev I.V."/>
            <person name="Hibbett D.S."/>
            <person name="Martin F."/>
            <person name="Nordberg H.P."/>
            <person name="Cantor M.N."/>
            <person name="Hua S.X."/>
        </authorList>
    </citation>
    <scope>NUCLEOTIDE SEQUENCE [LARGE SCALE GENOMIC DNA]</scope>
    <source>
        <strain evidence="4">h7</strain>
    </source>
</reference>
<keyword evidence="2" id="KW-0732">Signal</keyword>
<keyword evidence="4" id="KW-1185">Reference proteome</keyword>
<dbReference type="HOGENOM" id="CLU_059781_0_0_1"/>
<evidence type="ECO:0000256" key="2">
    <source>
        <dbReference type="SAM" id="SignalP"/>
    </source>
</evidence>
<name>A0A0C3BHV6_HEBCY</name>
<dbReference type="SUPFAM" id="SSF50965">
    <property type="entry name" value="Galactose oxidase, central domain"/>
    <property type="match status" value="1"/>
</dbReference>
<dbReference type="InterPro" id="IPR011043">
    <property type="entry name" value="Gal_Oxase/kelch_b-propeller"/>
</dbReference>
<dbReference type="OrthoDB" id="3356102at2759"/>
<feature type="chain" id="PRO_5002175691" evidence="2">
    <location>
        <begin position="17"/>
        <end position="409"/>
    </location>
</feature>
<proteinExistence type="predicted"/>
<evidence type="ECO:0000313" key="4">
    <source>
        <dbReference type="Proteomes" id="UP000053424"/>
    </source>
</evidence>
<feature type="signal peptide" evidence="2">
    <location>
        <begin position="1"/>
        <end position="16"/>
    </location>
</feature>
<dbReference type="EMBL" id="KN831806">
    <property type="protein sequence ID" value="KIM36305.1"/>
    <property type="molecule type" value="Genomic_DNA"/>
</dbReference>
<organism evidence="3 4">
    <name type="scientific">Hebeloma cylindrosporum</name>
    <dbReference type="NCBI Taxonomy" id="76867"/>
    <lineage>
        <taxon>Eukaryota</taxon>
        <taxon>Fungi</taxon>
        <taxon>Dikarya</taxon>
        <taxon>Basidiomycota</taxon>
        <taxon>Agaricomycotina</taxon>
        <taxon>Agaricomycetes</taxon>
        <taxon>Agaricomycetidae</taxon>
        <taxon>Agaricales</taxon>
        <taxon>Agaricineae</taxon>
        <taxon>Hymenogastraceae</taxon>
        <taxon>Hebeloma</taxon>
    </lineage>
</organism>
<accession>A0A0C3BHV6</accession>
<sequence length="409" mass="42631">MIWSLLTAVIAVAVRGATTATAGPSGCVSFDVNWNLLAFGVNGKDYNAGTQDTWTSSSSLTDITTQGRPPFNAGNATCYLSQFTNAIYVLNADSANPSSIYIYDAAAKSWSRQTVDAGKFDPTNFATILDHDTNVFYSYSDGELFSLDMGLLKAANSTPIPWVDVQQPDLSVDQTGAAVPGANTAGYQPVMALAQNHVHFLGVPGMPAGSAKIFVIHFSYMQPAPQSYGNFPTSHGKTASFFLDAGVQQEFAYIPDDGSATYVINVEVSQIFTKYSNTLVYPCGQKNTTKTLTGPPQQDPFASYSASTSALVQLTTSGKVAFLPYQPSSTTSGGTWTTISKIPIASASGNSSNGTAISSGNTPADSTGNNSTNTTKNSSAGTSSTRMGSQSLICALTAVALAVAGVVAL</sequence>
<gene>
    <name evidence="3" type="ORF">M413DRAFT_291010</name>
</gene>
<protein>
    <submittedName>
        <fullName evidence="3">Uncharacterized protein</fullName>
    </submittedName>
</protein>
<feature type="region of interest" description="Disordered" evidence="1">
    <location>
        <begin position="349"/>
        <end position="384"/>
    </location>
</feature>
<dbReference type="STRING" id="686832.A0A0C3BHV6"/>
<dbReference type="Proteomes" id="UP000053424">
    <property type="component" value="Unassembled WGS sequence"/>
</dbReference>
<evidence type="ECO:0000256" key="1">
    <source>
        <dbReference type="SAM" id="MobiDB-lite"/>
    </source>
</evidence>